<sequence>MTFYRKGDEIVATFRPEEIDVLRMVVTQVSELVTEGLRADPVFERLFPDIYQDNPVAAAELRRYTEDDLKQAKVDAAAVVLDTLDEHTTLTVEQADAWLRAVNDVRLALGTRLEIGDDFDIEEEYEDADDERGLQISVYGYLSYLQESLIDSLT</sequence>
<proteinExistence type="predicted"/>
<evidence type="ECO:0000313" key="1">
    <source>
        <dbReference type="EMBL" id="MBG6140588.1"/>
    </source>
</evidence>
<protein>
    <recommendedName>
        <fullName evidence="3">DUF2017 domain-containing protein</fullName>
    </recommendedName>
</protein>
<comment type="caution">
    <text evidence="1">The sequence shown here is derived from an EMBL/GenBank/DDBJ whole genome shotgun (WGS) entry which is preliminary data.</text>
</comment>
<dbReference type="Proteomes" id="UP000622552">
    <property type="component" value="Unassembled WGS sequence"/>
</dbReference>
<evidence type="ECO:0000313" key="2">
    <source>
        <dbReference type="Proteomes" id="UP000622552"/>
    </source>
</evidence>
<dbReference type="AlphaFoldDB" id="A0A8J7GP09"/>
<dbReference type="EMBL" id="JADOUF010000001">
    <property type="protein sequence ID" value="MBG6140588.1"/>
    <property type="molecule type" value="Genomic_DNA"/>
</dbReference>
<keyword evidence="2" id="KW-1185">Reference proteome</keyword>
<dbReference type="RefSeq" id="WP_197007120.1">
    <property type="nucleotide sequence ID" value="NZ_BONS01000005.1"/>
</dbReference>
<organism evidence="1 2">
    <name type="scientific">Longispora fulva</name>
    <dbReference type="NCBI Taxonomy" id="619741"/>
    <lineage>
        <taxon>Bacteria</taxon>
        <taxon>Bacillati</taxon>
        <taxon>Actinomycetota</taxon>
        <taxon>Actinomycetes</taxon>
        <taxon>Micromonosporales</taxon>
        <taxon>Micromonosporaceae</taxon>
        <taxon>Longispora</taxon>
    </lineage>
</organism>
<reference evidence="1" key="1">
    <citation type="submission" date="2020-11" db="EMBL/GenBank/DDBJ databases">
        <title>Sequencing the genomes of 1000 actinobacteria strains.</title>
        <authorList>
            <person name="Klenk H.-P."/>
        </authorList>
    </citation>
    <scope>NUCLEOTIDE SEQUENCE</scope>
    <source>
        <strain evidence="1">DSM 45356</strain>
    </source>
</reference>
<dbReference type="InterPro" id="IPR018561">
    <property type="entry name" value="AosR"/>
</dbReference>
<evidence type="ECO:0008006" key="3">
    <source>
        <dbReference type="Google" id="ProtNLM"/>
    </source>
</evidence>
<name>A0A8J7GP09_9ACTN</name>
<dbReference type="Pfam" id="PF09438">
    <property type="entry name" value="DUF2017"/>
    <property type="match status" value="1"/>
</dbReference>
<accession>A0A8J7GP09</accession>
<gene>
    <name evidence="1" type="ORF">IW245_006782</name>
</gene>